<dbReference type="EMBL" id="CM017875">
    <property type="protein sequence ID" value="KAG1338592.1"/>
    <property type="molecule type" value="Genomic_DNA"/>
</dbReference>
<dbReference type="Proteomes" id="UP000797356">
    <property type="component" value="Chromosome 4"/>
</dbReference>
<sequence length="55" mass="6469">MLRMAFRKLKRNMVVNGVREAARTMSRRRRRRQHFSTKPGRSSLSSLSIDMVYAA</sequence>
<gene>
    <name evidence="2" type="ORF">COCNU_04G008980</name>
</gene>
<proteinExistence type="predicted"/>
<name>A0A8K0I6I9_COCNU</name>
<dbReference type="AlphaFoldDB" id="A0A8K0I6I9"/>
<reference evidence="2" key="2">
    <citation type="submission" date="2019-07" db="EMBL/GenBank/DDBJ databases">
        <authorList>
            <person name="Yang Y."/>
            <person name="Bocs S."/>
            <person name="Baudouin L."/>
        </authorList>
    </citation>
    <scope>NUCLEOTIDE SEQUENCE</scope>
    <source>
        <tissue evidence="2">Spear leaf of Hainan Tall coconut</tissue>
    </source>
</reference>
<evidence type="ECO:0000313" key="2">
    <source>
        <dbReference type="EMBL" id="KAG1338592.1"/>
    </source>
</evidence>
<feature type="region of interest" description="Disordered" evidence="1">
    <location>
        <begin position="22"/>
        <end position="43"/>
    </location>
</feature>
<evidence type="ECO:0000313" key="3">
    <source>
        <dbReference type="Proteomes" id="UP000797356"/>
    </source>
</evidence>
<keyword evidence="3" id="KW-1185">Reference proteome</keyword>
<protein>
    <submittedName>
        <fullName evidence="2">Uncharacterized protein</fullName>
    </submittedName>
</protein>
<feature type="compositionally biased region" description="Basic residues" evidence="1">
    <location>
        <begin position="25"/>
        <end position="35"/>
    </location>
</feature>
<evidence type="ECO:0000256" key="1">
    <source>
        <dbReference type="SAM" id="MobiDB-lite"/>
    </source>
</evidence>
<comment type="caution">
    <text evidence="2">The sequence shown here is derived from an EMBL/GenBank/DDBJ whole genome shotgun (WGS) entry which is preliminary data.</text>
</comment>
<reference evidence="2" key="1">
    <citation type="journal article" date="2017" name="Gigascience">
        <title>The genome draft of coconut (Cocos nucifera).</title>
        <authorList>
            <person name="Xiao Y."/>
            <person name="Xu P."/>
            <person name="Fan H."/>
            <person name="Baudouin L."/>
            <person name="Xia W."/>
            <person name="Bocs S."/>
            <person name="Xu J."/>
            <person name="Li Q."/>
            <person name="Guo A."/>
            <person name="Zhou L."/>
            <person name="Li J."/>
            <person name="Wu Y."/>
            <person name="Ma Z."/>
            <person name="Armero A."/>
            <person name="Issali A.E."/>
            <person name="Liu N."/>
            <person name="Peng M."/>
            <person name="Yang Y."/>
        </authorList>
    </citation>
    <scope>NUCLEOTIDE SEQUENCE</scope>
    <source>
        <tissue evidence="2">Spear leaf of Hainan Tall coconut</tissue>
    </source>
</reference>
<accession>A0A8K0I6I9</accession>
<organism evidence="2 3">
    <name type="scientific">Cocos nucifera</name>
    <name type="common">Coconut palm</name>
    <dbReference type="NCBI Taxonomy" id="13894"/>
    <lineage>
        <taxon>Eukaryota</taxon>
        <taxon>Viridiplantae</taxon>
        <taxon>Streptophyta</taxon>
        <taxon>Embryophyta</taxon>
        <taxon>Tracheophyta</taxon>
        <taxon>Spermatophyta</taxon>
        <taxon>Magnoliopsida</taxon>
        <taxon>Liliopsida</taxon>
        <taxon>Arecaceae</taxon>
        <taxon>Arecoideae</taxon>
        <taxon>Cocoseae</taxon>
        <taxon>Attaleinae</taxon>
        <taxon>Cocos</taxon>
    </lineage>
</organism>